<evidence type="ECO:0000256" key="1">
    <source>
        <dbReference type="ARBA" id="ARBA00010641"/>
    </source>
</evidence>
<evidence type="ECO:0000256" key="4">
    <source>
        <dbReference type="ARBA" id="ARBA00023125"/>
    </source>
</evidence>
<dbReference type="InterPro" id="IPR007627">
    <property type="entry name" value="RNA_pol_sigma70_r2"/>
</dbReference>
<dbReference type="Proteomes" id="UP001597351">
    <property type="component" value="Unassembled WGS sequence"/>
</dbReference>
<dbReference type="EMBL" id="JBHUGD010000004">
    <property type="protein sequence ID" value="MFD1948863.1"/>
    <property type="molecule type" value="Genomic_DNA"/>
</dbReference>
<evidence type="ECO:0000256" key="5">
    <source>
        <dbReference type="ARBA" id="ARBA00023163"/>
    </source>
</evidence>
<dbReference type="PANTHER" id="PTHR43133">
    <property type="entry name" value="RNA POLYMERASE ECF-TYPE SIGMA FACTO"/>
    <property type="match status" value="1"/>
</dbReference>
<proteinExistence type="inferred from homology"/>
<dbReference type="Gene3D" id="1.10.1740.10">
    <property type="match status" value="1"/>
</dbReference>
<evidence type="ECO:0000259" key="6">
    <source>
        <dbReference type="SMART" id="SM00421"/>
    </source>
</evidence>
<dbReference type="SUPFAM" id="SSF88946">
    <property type="entry name" value="Sigma2 domain of RNA polymerase sigma factors"/>
    <property type="match status" value="1"/>
</dbReference>
<evidence type="ECO:0000313" key="7">
    <source>
        <dbReference type="EMBL" id="MFD1948863.1"/>
    </source>
</evidence>
<organism evidence="7 8">
    <name type="scientific">Nocardioides aestuarii</name>
    <dbReference type="NCBI Taxonomy" id="252231"/>
    <lineage>
        <taxon>Bacteria</taxon>
        <taxon>Bacillati</taxon>
        <taxon>Actinomycetota</taxon>
        <taxon>Actinomycetes</taxon>
        <taxon>Propionibacteriales</taxon>
        <taxon>Nocardioidaceae</taxon>
        <taxon>Nocardioides</taxon>
    </lineage>
</organism>
<dbReference type="InterPro" id="IPR014284">
    <property type="entry name" value="RNA_pol_sigma-70_dom"/>
</dbReference>
<feature type="domain" description="HTH luxR-type" evidence="6">
    <location>
        <begin position="107"/>
        <end position="164"/>
    </location>
</feature>
<keyword evidence="4" id="KW-0238">DNA-binding</keyword>
<keyword evidence="2" id="KW-0805">Transcription regulation</keyword>
<dbReference type="InterPro" id="IPR036388">
    <property type="entry name" value="WH-like_DNA-bd_sf"/>
</dbReference>
<dbReference type="InterPro" id="IPR013249">
    <property type="entry name" value="RNA_pol_sigma70_r4_t2"/>
</dbReference>
<evidence type="ECO:0000256" key="2">
    <source>
        <dbReference type="ARBA" id="ARBA00023015"/>
    </source>
</evidence>
<dbReference type="InterPro" id="IPR013324">
    <property type="entry name" value="RNA_pol_sigma_r3/r4-like"/>
</dbReference>
<accession>A0ABW4TUG9</accession>
<dbReference type="PANTHER" id="PTHR43133:SF50">
    <property type="entry name" value="ECF RNA POLYMERASE SIGMA FACTOR SIGM"/>
    <property type="match status" value="1"/>
</dbReference>
<dbReference type="SUPFAM" id="SSF88659">
    <property type="entry name" value="Sigma3 and sigma4 domains of RNA polymerase sigma factors"/>
    <property type="match status" value="1"/>
</dbReference>
<dbReference type="RefSeq" id="WP_343921559.1">
    <property type="nucleotide sequence ID" value="NZ_BAAAJT010000003.1"/>
</dbReference>
<dbReference type="Pfam" id="PF08281">
    <property type="entry name" value="Sigma70_r4_2"/>
    <property type="match status" value="1"/>
</dbReference>
<dbReference type="InterPro" id="IPR014325">
    <property type="entry name" value="RNA_pol_sigma-E_actinobac"/>
</dbReference>
<evidence type="ECO:0000256" key="3">
    <source>
        <dbReference type="ARBA" id="ARBA00023082"/>
    </source>
</evidence>
<dbReference type="InterPro" id="IPR039425">
    <property type="entry name" value="RNA_pol_sigma-70-like"/>
</dbReference>
<protein>
    <submittedName>
        <fullName evidence="7">SigE family RNA polymerase sigma factor</fullName>
    </submittedName>
</protein>
<keyword evidence="5" id="KW-0804">Transcription</keyword>
<dbReference type="Gene3D" id="1.10.10.10">
    <property type="entry name" value="Winged helix-like DNA-binding domain superfamily/Winged helix DNA-binding domain"/>
    <property type="match status" value="1"/>
</dbReference>
<comment type="similarity">
    <text evidence="1">Belongs to the sigma-70 factor family. ECF subfamily.</text>
</comment>
<keyword evidence="3" id="KW-0731">Sigma factor</keyword>
<name>A0ABW4TUG9_9ACTN</name>
<dbReference type="InterPro" id="IPR000792">
    <property type="entry name" value="Tscrpt_reg_LuxR_C"/>
</dbReference>
<dbReference type="NCBIfam" id="TIGR02983">
    <property type="entry name" value="SigE-fam_strep"/>
    <property type="match status" value="1"/>
</dbReference>
<comment type="caution">
    <text evidence="7">The sequence shown here is derived from an EMBL/GenBank/DDBJ whole genome shotgun (WGS) entry which is preliminary data.</text>
</comment>
<evidence type="ECO:0000313" key="8">
    <source>
        <dbReference type="Proteomes" id="UP001597351"/>
    </source>
</evidence>
<sequence>MSGPEAHEGFEQFVASRRAALLRSAYLMTGDLHDADDLVQVTLVKAVGAWDRIADRPEPYVRRILAREATNRWRRRRWRELPTADLPDSAASTGRDPDDVDLLDRALATLSPRQRAVVVLRYYDDLTERDTADALGISVGTVKSHARDALTRLRALVPEAAASLTP</sequence>
<dbReference type="CDD" id="cd06171">
    <property type="entry name" value="Sigma70_r4"/>
    <property type="match status" value="1"/>
</dbReference>
<dbReference type="NCBIfam" id="TIGR02937">
    <property type="entry name" value="sigma70-ECF"/>
    <property type="match status" value="1"/>
</dbReference>
<dbReference type="SMART" id="SM00421">
    <property type="entry name" value="HTH_LUXR"/>
    <property type="match status" value="1"/>
</dbReference>
<gene>
    <name evidence="7" type="ORF">ACFSDE_18820</name>
</gene>
<keyword evidence="8" id="KW-1185">Reference proteome</keyword>
<dbReference type="Pfam" id="PF04542">
    <property type="entry name" value="Sigma70_r2"/>
    <property type="match status" value="1"/>
</dbReference>
<reference evidence="8" key="1">
    <citation type="journal article" date="2019" name="Int. J. Syst. Evol. Microbiol.">
        <title>The Global Catalogue of Microorganisms (GCM) 10K type strain sequencing project: providing services to taxonomists for standard genome sequencing and annotation.</title>
        <authorList>
            <consortium name="The Broad Institute Genomics Platform"/>
            <consortium name="The Broad Institute Genome Sequencing Center for Infectious Disease"/>
            <person name="Wu L."/>
            <person name="Ma J."/>
        </authorList>
    </citation>
    <scope>NUCLEOTIDE SEQUENCE [LARGE SCALE GENOMIC DNA]</scope>
    <source>
        <strain evidence="8">CGMCC 1.12477</strain>
    </source>
</reference>
<dbReference type="InterPro" id="IPR013325">
    <property type="entry name" value="RNA_pol_sigma_r2"/>
</dbReference>